<feature type="transmembrane region" description="Helical" evidence="1">
    <location>
        <begin position="151"/>
        <end position="172"/>
    </location>
</feature>
<proteinExistence type="predicted"/>
<keyword evidence="1" id="KW-0472">Membrane</keyword>
<dbReference type="OrthoDB" id="3267806at2759"/>
<feature type="transmembrane region" description="Helical" evidence="1">
    <location>
        <begin position="264"/>
        <end position="284"/>
    </location>
</feature>
<gene>
    <name evidence="2" type="ORF">DXG03_008196</name>
</gene>
<keyword evidence="3" id="KW-1185">Reference proteome</keyword>
<dbReference type="Proteomes" id="UP000775547">
    <property type="component" value="Unassembled WGS sequence"/>
</dbReference>
<evidence type="ECO:0000313" key="3">
    <source>
        <dbReference type="Proteomes" id="UP000775547"/>
    </source>
</evidence>
<feature type="transmembrane region" description="Helical" evidence="1">
    <location>
        <begin position="68"/>
        <end position="87"/>
    </location>
</feature>
<organism evidence="2 3">
    <name type="scientific">Asterophora parasitica</name>
    <dbReference type="NCBI Taxonomy" id="117018"/>
    <lineage>
        <taxon>Eukaryota</taxon>
        <taxon>Fungi</taxon>
        <taxon>Dikarya</taxon>
        <taxon>Basidiomycota</taxon>
        <taxon>Agaricomycotina</taxon>
        <taxon>Agaricomycetes</taxon>
        <taxon>Agaricomycetidae</taxon>
        <taxon>Agaricales</taxon>
        <taxon>Tricholomatineae</taxon>
        <taxon>Lyophyllaceae</taxon>
        <taxon>Asterophora</taxon>
    </lineage>
</organism>
<keyword evidence="1" id="KW-0812">Transmembrane</keyword>
<evidence type="ECO:0000256" key="1">
    <source>
        <dbReference type="SAM" id="Phobius"/>
    </source>
</evidence>
<accession>A0A9P7G7A0</accession>
<reference evidence="2" key="1">
    <citation type="submission" date="2020-07" db="EMBL/GenBank/DDBJ databases">
        <authorList>
            <person name="Nieuwenhuis M."/>
            <person name="Van De Peppel L.J.J."/>
        </authorList>
    </citation>
    <scope>NUCLEOTIDE SEQUENCE</scope>
    <source>
        <strain evidence="2">AP01</strain>
        <tissue evidence="2">Mycelium</tissue>
    </source>
</reference>
<comment type="caution">
    <text evidence="2">The sequence shown here is derived from an EMBL/GenBank/DDBJ whole genome shotgun (WGS) entry which is preliminary data.</text>
</comment>
<dbReference type="EMBL" id="JABCKV010000066">
    <property type="protein sequence ID" value="KAG5644541.1"/>
    <property type="molecule type" value="Genomic_DNA"/>
</dbReference>
<reference evidence="2" key="2">
    <citation type="submission" date="2021-10" db="EMBL/GenBank/DDBJ databases">
        <title>Phylogenomics reveals ancestral predisposition of the termite-cultivated fungus Termitomyces towards a domesticated lifestyle.</title>
        <authorList>
            <person name="Auxier B."/>
            <person name="Grum-Grzhimaylo A."/>
            <person name="Cardenas M.E."/>
            <person name="Lodge J.D."/>
            <person name="Laessoe T."/>
            <person name="Pedersen O."/>
            <person name="Smith M.E."/>
            <person name="Kuyper T.W."/>
            <person name="Franco-Molano E.A."/>
            <person name="Baroni T.J."/>
            <person name="Aanen D.K."/>
        </authorList>
    </citation>
    <scope>NUCLEOTIDE SEQUENCE</scope>
    <source>
        <strain evidence="2">AP01</strain>
        <tissue evidence="2">Mycelium</tissue>
    </source>
</reference>
<feature type="transmembrane region" description="Helical" evidence="1">
    <location>
        <begin position="117"/>
        <end position="139"/>
    </location>
</feature>
<dbReference type="AlphaFoldDB" id="A0A9P7G7A0"/>
<feature type="transmembrane region" description="Helical" evidence="1">
    <location>
        <begin position="236"/>
        <end position="258"/>
    </location>
</feature>
<sequence>MSDALTPEVAPPSFEPPVDTPEVKLIEHADFAGITISQILYGITIILFFQCMRGLLLPRKSSGIPRNIYMGVYTFALFGLGTVFIAMNARNNELAYIDYRGFPGGPVMFTFSRYNKAIVIVPNAAFILANWLADGLLVSSLFLNFIWGDNYWTLILPILMYIGSIAMGIMTIFQSSRPNATLWSKVTVDFGLPYFCLATSLNVLLTLLISSRLYLHHRMMKKAGSVGSSVIPYASITGMLVESSVLYAVSSLLFIGTYGANNGASALFLPILSQTQIIAPLLIISRVARQRAYGSTTNRQSDPVWSRGATTVTTGRTRTTTDTIPLETSQIFSSFEGNRKHSAEKVHVGELHTDHIV</sequence>
<feature type="transmembrane region" description="Helical" evidence="1">
    <location>
        <begin position="31"/>
        <end position="56"/>
    </location>
</feature>
<protein>
    <submittedName>
        <fullName evidence="2">Uncharacterized protein</fullName>
    </submittedName>
</protein>
<keyword evidence="1" id="KW-1133">Transmembrane helix</keyword>
<name>A0A9P7G7A0_9AGAR</name>
<feature type="transmembrane region" description="Helical" evidence="1">
    <location>
        <begin position="192"/>
        <end position="215"/>
    </location>
</feature>
<evidence type="ECO:0000313" key="2">
    <source>
        <dbReference type="EMBL" id="KAG5644541.1"/>
    </source>
</evidence>